<dbReference type="PANTHER" id="PTHR45184:SF1">
    <property type="entry name" value="DNAJ PROTEIN ERDJ3A"/>
    <property type="match status" value="1"/>
</dbReference>
<dbReference type="CDD" id="cd02961">
    <property type="entry name" value="PDI_a_family"/>
    <property type="match status" value="1"/>
</dbReference>
<dbReference type="SUPFAM" id="SSF46565">
    <property type="entry name" value="Chaperone J-domain"/>
    <property type="match status" value="1"/>
</dbReference>
<evidence type="ECO:0000313" key="4">
    <source>
        <dbReference type="EMBL" id="KAJ1699025.1"/>
    </source>
</evidence>
<evidence type="ECO:0000313" key="5">
    <source>
        <dbReference type="Proteomes" id="UP001151287"/>
    </source>
</evidence>
<name>A0A9Q0CRX6_9POAL</name>
<accession>A0A9Q0CRX6</accession>
<dbReference type="Gene3D" id="3.40.30.10">
    <property type="entry name" value="Glutaredoxin"/>
    <property type="match status" value="1"/>
</dbReference>
<dbReference type="InterPro" id="IPR036249">
    <property type="entry name" value="Thioredoxin-like_sf"/>
</dbReference>
<feature type="signal peptide" evidence="2">
    <location>
        <begin position="1"/>
        <end position="21"/>
    </location>
</feature>
<dbReference type="Proteomes" id="UP001151287">
    <property type="component" value="Unassembled WGS sequence"/>
</dbReference>
<feature type="chain" id="PRO_5040390574" description="J domain-containing protein" evidence="2">
    <location>
        <begin position="22"/>
        <end position="574"/>
    </location>
</feature>
<dbReference type="EMBL" id="JAMQYH010000002">
    <property type="protein sequence ID" value="KAJ1699025.1"/>
    <property type="molecule type" value="Genomic_DNA"/>
</dbReference>
<proteinExistence type="predicted"/>
<dbReference type="SMART" id="SM00271">
    <property type="entry name" value="DnaJ"/>
    <property type="match status" value="1"/>
</dbReference>
<sequence length="574" mass="63182">MVRRILLVSFVVLNVLPLFDASKPQDPYKVLGVDKNASQRDIKKAFHKLSLQYHPDKNKAKGAQEKFAEINNAYEILSDEEKRKNYDLYGHDTPNPGFENSNFGGNRDGYTYFTSGGAGAGAGPGRNFFRSDQSGWQSMGGQGNTKTYSFSFGGGDPSGGFGFGDIFSNFFGGASGDQSGGFGNFGGSKPNSRPATTAEIVDVTSQYFNKQIVDKGMTWLLIFFTPGSRQYLSLETLVEDVANSLDGALKAGKINCANEKSVCQKAGLTGGRSARLYVYSYTSSDKGSLVEYTGDYTAKNLKAFCQEHLPRFSKRVDISQFVFPSNNVENLPQVLLLSTKKDTPVMWRALSGLYRKRFLFYDAQVHDASNPIMKRLGVTSLPAVIGRTVDGKEHVIRAGISVKDLKSGIDELKSLLESFEKKNKKVAASHKSKKQSQPDQQETPVPVLSASNFDNVCGEKVAVCVIGVFRSSKSREMLEKILAEISQKTLVRRQSGSSVKYALLDANKQSAFLSSFDKSGYKSYDKLIVAYKPRKGRFATLTQNLTMEEAEKFVGSVLNGDVQFSNVRQKLVLR</sequence>
<dbReference type="CDD" id="cd06257">
    <property type="entry name" value="DnaJ"/>
    <property type="match status" value="1"/>
</dbReference>
<dbReference type="InterPro" id="IPR052842">
    <property type="entry name" value="ER_Co-chaperone"/>
</dbReference>
<dbReference type="PRINTS" id="PR00625">
    <property type="entry name" value="JDOMAIN"/>
</dbReference>
<dbReference type="PANTHER" id="PTHR45184">
    <property type="entry name" value="DNAJ PROTEIN ERDJ3A"/>
    <property type="match status" value="1"/>
</dbReference>
<gene>
    <name evidence="4" type="ORF">LUZ63_007537</name>
</gene>
<reference evidence="4" key="1">
    <citation type="journal article" date="2022" name="Cell">
        <title>Repeat-based holocentromeres influence genome architecture and karyotype evolution.</title>
        <authorList>
            <person name="Hofstatter P.G."/>
            <person name="Thangavel G."/>
            <person name="Lux T."/>
            <person name="Neumann P."/>
            <person name="Vondrak T."/>
            <person name="Novak P."/>
            <person name="Zhang M."/>
            <person name="Costa L."/>
            <person name="Castellani M."/>
            <person name="Scott A."/>
            <person name="Toegelov H."/>
            <person name="Fuchs J."/>
            <person name="Mata-Sucre Y."/>
            <person name="Dias Y."/>
            <person name="Vanzela A.L.L."/>
            <person name="Huettel B."/>
            <person name="Almeida C.C.S."/>
            <person name="Simkova H."/>
            <person name="Souza G."/>
            <person name="Pedrosa-Harand A."/>
            <person name="Macas J."/>
            <person name="Mayer K.F.X."/>
            <person name="Houben A."/>
            <person name="Marques A."/>
        </authorList>
    </citation>
    <scope>NUCLEOTIDE SEQUENCE</scope>
    <source>
        <strain evidence="4">RhyBre1mFocal</strain>
    </source>
</reference>
<feature type="domain" description="J" evidence="3">
    <location>
        <begin position="26"/>
        <end position="90"/>
    </location>
</feature>
<dbReference type="AlphaFoldDB" id="A0A9Q0CRX6"/>
<dbReference type="PROSITE" id="PS50076">
    <property type="entry name" value="DNAJ_2"/>
    <property type="match status" value="1"/>
</dbReference>
<dbReference type="Gene3D" id="1.10.287.110">
    <property type="entry name" value="DnaJ domain"/>
    <property type="match status" value="1"/>
</dbReference>
<dbReference type="GO" id="GO:0005783">
    <property type="term" value="C:endoplasmic reticulum"/>
    <property type="evidence" value="ECO:0007669"/>
    <property type="project" value="UniProtKB-ARBA"/>
</dbReference>
<comment type="caution">
    <text evidence="4">The sequence shown here is derived from an EMBL/GenBank/DDBJ whole genome shotgun (WGS) entry which is preliminary data.</text>
</comment>
<evidence type="ECO:0000259" key="3">
    <source>
        <dbReference type="PROSITE" id="PS50076"/>
    </source>
</evidence>
<evidence type="ECO:0000256" key="2">
    <source>
        <dbReference type="SAM" id="SignalP"/>
    </source>
</evidence>
<dbReference type="InterPro" id="IPR018253">
    <property type="entry name" value="DnaJ_domain_CS"/>
</dbReference>
<organism evidence="4 5">
    <name type="scientific">Rhynchospora breviuscula</name>
    <dbReference type="NCBI Taxonomy" id="2022672"/>
    <lineage>
        <taxon>Eukaryota</taxon>
        <taxon>Viridiplantae</taxon>
        <taxon>Streptophyta</taxon>
        <taxon>Embryophyta</taxon>
        <taxon>Tracheophyta</taxon>
        <taxon>Spermatophyta</taxon>
        <taxon>Magnoliopsida</taxon>
        <taxon>Liliopsida</taxon>
        <taxon>Poales</taxon>
        <taxon>Cyperaceae</taxon>
        <taxon>Cyperoideae</taxon>
        <taxon>Rhynchosporeae</taxon>
        <taxon>Rhynchospora</taxon>
    </lineage>
</organism>
<keyword evidence="5" id="KW-1185">Reference proteome</keyword>
<feature type="compositionally biased region" description="Polar residues" evidence="1">
    <location>
        <begin position="435"/>
        <end position="445"/>
    </location>
</feature>
<keyword evidence="2" id="KW-0732">Signal</keyword>
<evidence type="ECO:0000256" key="1">
    <source>
        <dbReference type="SAM" id="MobiDB-lite"/>
    </source>
</evidence>
<protein>
    <recommendedName>
        <fullName evidence="3">J domain-containing protein</fullName>
    </recommendedName>
</protein>
<dbReference type="OrthoDB" id="10250354at2759"/>
<dbReference type="SUPFAM" id="SSF52833">
    <property type="entry name" value="Thioredoxin-like"/>
    <property type="match status" value="2"/>
</dbReference>
<dbReference type="InterPro" id="IPR036869">
    <property type="entry name" value="J_dom_sf"/>
</dbReference>
<dbReference type="PROSITE" id="PS00636">
    <property type="entry name" value="DNAJ_1"/>
    <property type="match status" value="1"/>
</dbReference>
<dbReference type="InterPro" id="IPR001623">
    <property type="entry name" value="DnaJ_domain"/>
</dbReference>
<feature type="region of interest" description="Disordered" evidence="1">
    <location>
        <begin position="426"/>
        <end position="445"/>
    </location>
</feature>
<dbReference type="Pfam" id="PF00226">
    <property type="entry name" value="DnaJ"/>
    <property type="match status" value="1"/>
</dbReference>